<keyword evidence="7" id="KW-0378">Hydrolase</keyword>
<evidence type="ECO:0000259" key="18">
    <source>
        <dbReference type="Pfam" id="PF22248"/>
    </source>
</evidence>
<dbReference type="Pfam" id="PF22249">
    <property type="entry name" value="ERMP1-TM"/>
    <property type="match status" value="1"/>
</dbReference>
<name>A0A0K2UB59_LEPSM</name>
<keyword evidence="4" id="KW-0645">Protease</keyword>
<comment type="similarity">
    <text evidence="3">Belongs to the peptidase M28 family.</text>
</comment>
<feature type="transmembrane region" description="Helical" evidence="16">
    <location>
        <begin position="473"/>
        <end position="494"/>
    </location>
</feature>
<dbReference type="GO" id="GO:0005789">
    <property type="term" value="C:endoplasmic reticulum membrane"/>
    <property type="evidence" value="ECO:0007669"/>
    <property type="project" value="UniProtKB-SubCell"/>
</dbReference>
<protein>
    <recommendedName>
        <fullName evidence="14">FXNA-like protease</fullName>
    </recommendedName>
</protein>
<dbReference type="Pfam" id="PF04389">
    <property type="entry name" value="Peptidase_M28"/>
    <property type="match status" value="1"/>
</dbReference>
<dbReference type="Gene3D" id="3.40.630.10">
    <property type="entry name" value="Zn peptidases"/>
    <property type="match status" value="1"/>
</dbReference>
<accession>A0A0K2UB59</accession>
<evidence type="ECO:0000313" key="20">
    <source>
        <dbReference type="EMBL" id="CDW35464.1"/>
    </source>
</evidence>
<evidence type="ECO:0000256" key="5">
    <source>
        <dbReference type="ARBA" id="ARBA00022692"/>
    </source>
</evidence>
<dbReference type="InterPro" id="IPR048024">
    <property type="entry name" value="Fxna-like_M28_dom"/>
</dbReference>
<evidence type="ECO:0000256" key="7">
    <source>
        <dbReference type="ARBA" id="ARBA00022801"/>
    </source>
</evidence>
<feature type="region of interest" description="Disordered" evidence="15">
    <location>
        <begin position="1"/>
        <end position="44"/>
    </location>
</feature>
<evidence type="ECO:0000256" key="13">
    <source>
        <dbReference type="ARBA" id="ARBA00023180"/>
    </source>
</evidence>
<dbReference type="PANTHER" id="PTHR12147:SF22">
    <property type="entry name" value="ENDOPLASMIC RETICULUM METALLOPEPTIDASE 1"/>
    <property type="match status" value="1"/>
</dbReference>
<feature type="transmembrane region" description="Helical" evidence="16">
    <location>
        <begin position="540"/>
        <end position="559"/>
    </location>
</feature>
<feature type="transmembrane region" description="Helical" evidence="16">
    <location>
        <begin position="571"/>
        <end position="593"/>
    </location>
</feature>
<evidence type="ECO:0000256" key="8">
    <source>
        <dbReference type="ARBA" id="ARBA00022824"/>
    </source>
</evidence>
<evidence type="ECO:0000256" key="1">
    <source>
        <dbReference type="ARBA" id="ARBA00001947"/>
    </source>
</evidence>
<dbReference type="FunFam" id="3.40.630.10:FF:000008">
    <property type="entry name" value="Endoplasmic reticulum metallopeptidase 1"/>
    <property type="match status" value="1"/>
</dbReference>
<dbReference type="EMBL" id="HACA01018103">
    <property type="protein sequence ID" value="CDW35464.1"/>
    <property type="molecule type" value="Transcribed_RNA"/>
</dbReference>
<keyword evidence="10 16" id="KW-1133">Transmembrane helix</keyword>
<dbReference type="OrthoDB" id="76293at2759"/>
<dbReference type="CDD" id="cd03875">
    <property type="entry name" value="M28_Fxna_like"/>
    <property type="match status" value="1"/>
</dbReference>
<evidence type="ECO:0000256" key="15">
    <source>
        <dbReference type="SAM" id="MobiDB-lite"/>
    </source>
</evidence>
<dbReference type="InterPro" id="IPR007484">
    <property type="entry name" value="Peptidase_M28"/>
</dbReference>
<feature type="compositionally biased region" description="Basic and acidic residues" evidence="15">
    <location>
        <begin position="31"/>
        <end position="44"/>
    </location>
</feature>
<keyword evidence="11" id="KW-0482">Metalloprotease</keyword>
<gene>
    <name evidence="20" type="primary">ERMP1</name>
</gene>
<evidence type="ECO:0000259" key="19">
    <source>
        <dbReference type="Pfam" id="PF22249"/>
    </source>
</evidence>
<dbReference type="GO" id="GO:0008235">
    <property type="term" value="F:metalloexopeptidase activity"/>
    <property type="evidence" value="ECO:0007669"/>
    <property type="project" value="InterPro"/>
</dbReference>
<evidence type="ECO:0000256" key="12">
    <source>
        <dbReference type="ARBA" id="ARBA00023136"/>
    </source>
</evidence>
<dbReference type="Pfam" id="PF22248">
    <property type="entry name" value="ERMP1_C"/>
    <property type="match status" value="1"/>
</dbReference>
<keyword evidence="8" id="KW-0256">Endoplasmic reticulum</keyword>
<feature type="transmembrane region" description="Helical" evidence="16">
    <location>
        <begin position="642"/>
        <end position="661"/>
    </location>
</feature>
<evidence type="ECO:0000256" key="16">
    <source>
        <dbReference type="SAM" id="Phobius"/>
    </source>
</evidence>
<proteinExistence type="inferred from homology"/>
<keyword evidence="9" id="KW-0862">Zinc</keyword>
<dbReference type="SUPFAM" id="SSF53187">
    <property type="entry name" value="Zn-dependent exopeptidases"/>
    <property type="match status" value="1"/>
</dbReference>
<feature type="transmembrane region" description="Helical" evidence="16">
    <location>
        <begin position="385"/>
        <end position="414"/>
    </location>
</feature>
<evidence type="ECO:0000256" key="14">
    <source>
        <dbReference type="ARBA" id="ARBA00078796"/>
    </source>
</evidence>
<feature type="domain" description="Endoplasmic reticulum metallopeptidase 1-like C-terminal" evidence="18">
    <location>
        <begin position="676"/>
        <end position="905"/>
    </location>
</feature>
<feature type="domain" description="Endoplasmic reticulum metallopeptidase 1/1-A TM" evidence="19">
    <location>
        <begin position="430"/>
        <end position="659"/>
    </location>
</feature>
<dbReference type="PANTHER" id="PTHR12147">
    <property type="entry name" value="METALLOPEPTIDASE M28 FAMILY MEMBER"/>
    <property type="match status" value="1"/>
</dbReference>
<keyword evidence="12 16" id="KW-0472">Membrane</keyword>
<evidence type="ECO:0000256" key="9">
    <source>
        <dbReference type="ARBA" id="ARBA00022833"/>
    </source>
</evidence>
<evidence type="ECO:0000256" key="10">
    <source>
        <dbReference type="ARBA" id="ARBA00022989"/>
    </source>
</evidence>
<keyword evidence="6" id="KW-0479">Metal-binding</keyword>
<feature type="domain" description="Peptidase M28" evidence="17">
    <location>
        <begin position="165"/>
        <end position="360"/>
    </location>
</feature>
<feature type="transmembrane region" description="Helical" evidence="16">
    <location>
        <begin position="52"/>
        <end position="70"/>
    </location>
</feature>
<evidence type="ECO:0000256" key="4">
    <source>
        <dbReference type="ARBA" id="ARBA00022670"/>
    </source>
</evidence>
<feature type="transmembrane region" description="Helical" evidence="16">
    <location>
        <begin position="434"/>
        <end position="461"/>
    </location>
</feature>
<comment type="cofactor">
    <cofactor evidence="1">
        <name>Zn(2+)</name>
        <dbReference type="ChEBI" id="CHEBI:29105"/>
    </cofactor>
</comment>
<dbReference type="GO" id="GO:0046872">
    <property type="term" value="F:metal ion binding"/>
    <property type="evidence" value="ECO:0007669"/>
    <property type="project" value="UniProtKB-KW"/>
</dbReference>
<dbReference type="AlphaFoldDB" id="A0A0K2UB59"/>
<comment type="subcellular location">
    <subcellularLocation>
        <location evidence="2">Endoplasmic reticulum membrane</location>
        <topology evidence="2">Multi-pass membrane protein</topology>
    </subcellularLocation>
</comment>
<dbReference type="InterPro" id="IPR045175">
    <property type="entry name" value="M28_fam"/>
</dbReference>
<dbReference type="InterPro" id="IPR053973">
    <property type="entry name" value="ERMP1-like_C"/>
</dbReference>
<evidence type="ECO:0000256" key="6">
    <source>
        <dbReference type="ARBA" id="ARBA00022723"/>
    </source>
</evidence>
<evidence type="ECO:0000259" key="17">
    <source>
        <dbReference type="Pfam" id="PF04389"/>
    </source>
</evidence>
<evidence type="ECO:0000256" key="3">
    <source>
        <dbReference type="ARBA" id="ARBA00010918"/>
    </source>
</evidence>
<feature type="transmembrane region" description="Helical" evidence="16">
    <location>
        <begin position="614"/>
        <end position="636"/>
    </location>
</feature>
<organism evidence="20">
    <name type="scientific">Lepeophtheirus salmonis</name>
    <name type="common">Salmon louse</name>
    <name type="synonym">Caligus salmonis</name>
    <dbReference type="NCBI Taxonomy" id="72036"/>
    <lineage>
        <taxon>Eukaryota</taxon>
        <taxon>Metazoa</taxon>
        <taxon>Ecdysozoa</taxon>
        <taxon>Arthropoda</taxon>
        <taxon>Crustacea</taxon>
        <taxon>Multicrustacea</taxon>
        <taxon>Hexanauplia</taxon>
        <taxon>Copepoda</taxon>
        <taxon>Siphonostomatoida</taxon>
        <taxon>Caligidae</taxon>
        <taxon>Lepeophtheirus</taxon>
    </lineage>
</organism>
<sequence>MFSSSATTENRRHRIVGVERIGGEDVTPDPPRGEHIDKSRGRKDSVKLPNRTSFLILLFTGLIFLLVIYCDGRLPRPLSVHVPPTTFSEDRTRSLLKKLISVGPRPAGSYENEVLALKFITKTIESISAKALPHVSITLDIQKTRGSFNLGFIDGLTHHYREIQNVIVKFESPNVSSEDALLINCHFDSVPASPGASDDAVSCAIMLELLSILSLSTTPLKNTVIFLFNGAEENILPASHGFITQHIWAEQVRAFINLEACGAGGRELVFQSGPEHPWLIEAYAEAAPYPFASVIGQEVFQSGVIPGDTDFRIFRDYGHIPGLDIAYMKNGYVYHTKYDTEDKITPGSIQRAGENVLAVVRRVANSDILRDTSSHRSGNIIYFDFLGLFLIYYPQWIGVVLNILVISLSFWITYSKAINSFQYGVSTSTYLQQLGYTFLVQLAGCVASLVVVTLIAVMLDAMGRSMSWYSKPYLIFFLYMTPTIKAVVAVFHFALPRQKKFFRFTDGIWAIESLYFEVSKLVWTFFCLIMTVFRVKSSFFCTIWVIFPMLGRLFLDYMYDRTAVAKKSKGYKWLMIHLISLVIPLIFNMYLINTTFSMFVPIMGRSGSTLNPDLLIGYKAASMTLITMSYICPLVMVMRKPIYVVSALYMSTIITVILVLTTRLGFPYSASPTNLAPQRSLIMHTAREFYSKDGSLIKEDSAFFLSNLDRNSPNLLIKHVPPFHDLKQVSEKDCDQYIFCGLPMYYPASSMLKIHHYLKAPRPRIYQDTSLKLIHSEEHKPQVLKLLFRVEGPDHMGIFISPAVGVKLTSWSFVEGKILNGPSWIDNRPTHYVFYSHGISPTPWEFWLEFKVPKSYSPDRDLVDISVTGHIIHGIHMQSPDLQELLQYFPSWSYPLGWTATYKAFKF</sequence>
<feature type="transmembrane region" description="Helical" evidence="16">
    <location>
        <begin position="514"/>
        <end position="533"/>
    </location>
</feature>
<dbReference type="InterPro" id="IPR053974">
    <property type="entry name" value="ERMP1_1-A_TM"/>
</dbReference>
<keyword evidence="5 16" id="KW-0812">Transmembrane</keyword>
<keyword evidence="13" id="KW-0325">Glycoprotein</keyword>
<reference evidence="20" key="1">
    <citation type="submission" date="2014-05" db="EMBL/GenBank/DDBJ databases">
        <authorList>
            <person name="Chronopoulou M."/>
        </authorList>
    </citation>
    <scope>NUCLEOTIDE SEQUENCE</scope>
    <source>
        <tissue evidence="20">Whole organism</tissue>
    </source>
</reference>
<dbReference type="GO" id="GO:0006508">
    <property type="term" value="P:proteolysis"/>
    <property type="evidence" value="ECO:0007669"/>
    <property type="project" value="UniProtKB-KW"/>
</dbReference>
<evidence type="ECO:0000256" key="11">
    <source>
        <dbReference type="ARBA" id="ARBA00023049"/>
    </source>
</evidence>
<evidence type="ECO:0000256" key="2">
    <source>
        <dbReference type="ARBA" id="ARBA00004477"/>
    </source>
</evidence>